<evidence type="ECO:0000256" key="2">
    <source>
        <dbReference type="RuleBase" id="RU003707"/>
    </source>
</evidence>
<dbReference type="SUPFAM" id="SSF52096">
    <property type="entry name" value="ClpP/crotonase"/>
    <property type="match status" value="1"/>
</dbReference>
<dbReference type="PANTHER" id="PTHR11941">
    <property type="entry name" value="ENOYL-COA HYDRATASE-RELATED"/>
    <property type="match status" value="1"/>
</dbReference>
<dbReference type="InterPro" id="IPR029045">
    <property type="entry name" value="ClpP/crotonase-like_dom_sf"/>
</dbReference>
<dbReference type="NCBIfam" id="NF005496">
    <property type="entry name" value="PRK07110.1"/>
    <property type="match status" value="1"/>
</dbReference>
<dbReference type="Pfam" id="PF00378">
    <property type="entry name" value="ECH_1"/>
    <property type="match status" value="1"/>
</dbReference>
<accession>A0ABX8MFH5</accession>
<dbReference type="EMBL" id="CP077074">
    <property type="protein sequence ID" value="QXH37829.1"/>
    <property type="molecule type" value="Genomic_DNA"/>
</dbReference>
<keyword evidence="4" id="KW-1185">Reference proteome</keyword>
<dbReference type="PANTHER" id="PTHR11941:SF133">
    <property type="entry name" value="1,2-EPOXYPHENYLACETYL-COA ISOMERASE"/>
    <property type="match status" value="1"/>
</dbReference>
<dbReference type="InterPro" id="IPR018376">
    <property type="entry name" value="Enoyl-CoA_hyd/isom_CS"/>
</dbReference>
<dbReference type="InterPro" id="IPR001753">
    <property type="entry name" value="Enoyl-CoA_hydra/iso"/>
</dbReference>
<dbReference type="Proteomes" id="UP000693952">
    <property type="component" value="Chromosome"/>
</dbReference>
<comment type="similarity">
    <text evidence="1 2">Belongs to the enoyl-CoA hydratase/isomerase family.</text>
</comment>
<evidence type="ECO:0000313" key="3">
    <source>
        <dbReference type="EMBL" id="QXH37829.1"/>
    </source>
</evidence>
<sequence length="249" mass="27272">MSDDLVQLEQVTPAIVQVTMTDRVHKNGFSTGLAQALIRTFETVRSNPAWKVVVLTGYDTYFCTGGTQEMLLELAAGGGQYTDYPIYELPLTCEIPVVAAMQGHAIGGGLVFGLFADLAVLSRESVYAANFMRYGFTPGFGSTLVLQEKLGLALAQELLMTAENYRGDELAGRGIPFPVLPRANVLAHAHQLAAQLAEKPRHSLVLLKEHLTSGLRARLPAITAREVQMHEQTFHHPEVRERIKALFGN</sequence>
<evidence type="ECO:0000313" key="4">
    <source>
        <dbReference type="Proteomes" id="UP000693952"/>
    </source>
</evidence>
<name>A0ABX8MFH5_9PSED</name>
<dbReference type="PROSITE" id="PS00166">
    <property type="entry name" value="ENOYL_COA_HYDRATASE"/>
    <property type="match status" value="1"/>
</dbReference>
<reference evidence="3" key="1">
    <citation type="submission" date="2021-06" db="EMBL/GenBank/DDBJ databases">
        <title>Updating the genus Pseudomonas: Description of 43 new species and partition of the Pseudomonas putida group.</title>
        <authorList>
            <person name="Girard L."/>
            <person name="Lood C."/>
            <person name="Vandamme P."/>
            <person name="Rokni-Zadeh H."/>
            <person name="van Noort V."/>
            <person name="Hofte M."/>
            <person name="Lavigne R."/>
            <person name="De Mot R."/>
        </authorList>
    </citation>
    <scope>NUCLEOTIDE SEQUENCE</scope>
    <source>
        <strain evidence="3">CMR12a</strain>
    </source>
</reference>
<dbReference type="Gene3D" id="3.90.226.10">
    <property type="entry name" value="2-enoyl-CoA Hydratase, Chain A, domain 1"/>
    <property type="match status" value="1"/>
</dbReference>
<protein>
    <submittedName>
        <fullName evidence="3">Enoyl-CoA hydratase/isomerase family protein</fullName>
    </submittedName>
</protein>
<proteinExistence type="inferred from homology"/>
<gene>
    <name evidence="3" type="ORF">KSS89_16165</name>
</gene>
<organism evidence="3 4">
    <name type="scientific">Pseudomonas sessilinigenes</name>
    <dbReference type="NCBI Taxonomy" id="658629"/>
    <lineage>
        <taxon>Bacteria</taxon>
        <taxon>Pseudomonadati</taxon>
        <taxon>Pseudomonadota</taxon>
        <taxon>Gammaproteobacteria</taxon>
        <taxon>Pseudomonadales</taxon>
        <taxon>Pseudomonadaceae</taxon>
        <taxon>Pseudomonas</taxon>
    </lineage>
</organism>
<dbReference type="RefSeq" id="WP_053129846.1">
    <property type="nucleotide sequence ID" value="NZ_CP077074.1"/>
</dbReference>
<dbReference type="Gene3D" id="6.20.390.20">
    <property type="match status" value="1"/>
</dbReference>
<evidence type="ECO:0000256" key="1">
    <source>
        <dbReference type="ARBA" id="ARBA00005254"/>
    </source>
</evidence>
<dbReference type="CDD" id="cd06558">
    <property type="entry name" value="crotonase-like"/>
    <property type="match status" value="1"/>
</dbReference>